<evidence type="ECO:0000256" key="4">
    <source>
        <dbReference type="ARBA" id="ARBA00022722"/>
    </source>
</evidence>
<dbReference type="GO" id="GO:0006364">
    <property type="term" value="P:rRNA processing"/>
    <property type="evidence" value="ECO:0007669"/>
    <property type="project" value="UniProtKB-UniRule"/>
</dbReference>
<dbReference type="InterPro" id="IPR025156">
    <property type="entry name" value="RNase_M5_C"/>
</dbReference>
<keyword evidence="1 11" id="KW-0963">Cytoplasm</keyword>
<keyword evidence="7 11" id="KW-0255">Endonuclease</keyword>
<keyword evidence="2 11" id="KW-0690">Ribosome biogenesis</keyword>
<dbReference type="PANTHER" id="PTHR39156">
    <property type="entry name" value="RIBONUCLEASE M5"/>
    <property type="match status" value="1"/>
</dbReference>
<keyword evidence="4 11" id="KW-0540">Nuclease</keyword>
<evidence type="ECO:0000256" key="11">
    <source>
        <dbReference type="HAMAP-Rule" id="MF_01469"/>
    </source>
</evidence>
<dbReference type="InterPro" id="IPR004466">
    <property type="entry name" value="RNase_M5"/>
</dbReference>
<reference evidence="13" key="1">
    <citation type="submission" date="2021-01" db="EMBL/GenBank/DDBJ databases">
        <title>Draft genome sequence of Acholeplasmataceae bacterium strain Mahy22.</title>
        <authorList>
            <person name="Watanabe M."/>
            <person name="Kojima H."/>
            <person name="Fukui M."/>
        </authorList>
    </citation>
    <scope>NUCLEOTIDE SEQUENCE</scope>
    <source>
        <strain evidence="13">Mahy22</strain>
    </source>
</reference>
<dbReference type="CDD" id="cd01027">
    <property type="entry name" value="TOPRIM_RNase_M5_like"/>
    <property type="match status" value="1"/>
</dbReference>
<evidence type="ECO:0000256" key="9">
    <source>
        <dbReference type="ARBA" id="ARBA00022842"/>
    </source>
</evidence>
<keyword evidence="8 11" id="KW-0378">Hydrolase</keyword>
<evidence type="ECO:0000313" key="13">
    <source>
        <dbReference type="EMBL" id="BCR35128.1"/>
    </source>
</evidence>
<dbReference type="SMART" id="SM00493">
    <property type="entry name" value="TOPRIM"/>
    <property type="match status" value="1"/>
</dbReference>
<keyword evidence="14" id="KW-1185">Reference proteome</keyword>
<comment type="subcellular location">
    <subcellularLocation>
        <location evidence="11">Cytoplasm</location>
    </subcellularLocation>
</comment>
<comment type="catalytic activity">
    <reaction evidence="11">
        <text>Endonucleolytic cleavage of RNA, removing 21 and 42 nucleotides, respectively, from the 5'- and 3'-termini of a 5S-rRNA precursor.</text>
        <dbReference type="EC" id="3.1.26.8"/>
    </reaction>
</comment>
<evidence type="ECO:0000256" key="7">
    <source>
        <dbReference type="ARBA" id="ARBA00022759"/>
    </source>
</evidence>
<dbReference type="SUPFAM" id="SSF110455">
    <property type="entry name" value="Toprim domain"/>
    <property type="match status" value="1"/>
</dbReference>
<keyword evidence="9" id="KW-0460">Magnesium</keyword>
<name>A0A7U9THU2_9MOLU</name>
<evidence type="ECO:0000256" key="12">
    <source>
        <dbReference type="NCBIfam" id="TIGR00334"/>
    </source>
</evidence>
<evidence type="ECO:0000256" key="3">
    <source>
        <dbReference type="ARBA" id="ARBA00022552"/>
    </source>
</evidence>
<keyword evidence="6 11" id="KW-0699">rRNA-binding</keyword>
<dbReference type="GO" id="GO:0046872">
    <property type="term" value="F:metal ion binding"/>
    <property type="evidence" value="ECO:0007669"/>
    <property type="project" value="UniProtKB-KW"/>
</dbReference>
<dbReference type="InterPro" id="IPR006171">
    <property type="entry name" value="TOPRIM_dom"/>
</dbReference>
<dbReference type="PANTHER" id="PTHR39156:SF1">
    <property type="entry name" value="RIBONUCLEASE M5"/>
    <property type="match status" value="1"/>
</dbReference>
<evidence type="ECO:0000256" key="1">
    <source>
        <dbReference type="ARBA" id="ARBA00022490"/>
    </source>
</evidence>
<dbReference type="NCBIfam" id="TIGR00334">
    <property type="entry name" value="5S_RNA_mat_M5"/>
    <property type="match status" value="1"/>
</dbReference>
<keyword evidence="5" id="KW-0479">Metal-binding</keyword>
<organism evidence="13 14">
    <name type="scientific">Mariniplasma anaerobium</name>
    <dbReference type="NCBI Taxonomy" id="2735436"/>
    <lineage>
        <taxon>Bacteria</taxon>
        <taxon>Bacillati</taxon>
        <taxon>Mycoplasmatota</taxon>
        <taxon>Mollicutes</taxon>
        <taxon>Acholeplasmatales</taxon>
        <taxon>Acholeplasmataceae</taxon>
        <taxon>Mariniplasma</taxon>
    </lineage>
</organism>
<dbReference type="EC" id="3.1.26.8" evidence="11 12"/>
<dbReference type="GO" id="GO:0043822">
    <property type="term" value="F:ribonuclease M5 activity"/>
    <property type="evidence" value="ECO:0007669"/>
    <property type="project" value="UniProtKB-UniRule"/>
</dbReference>
<comment type="function">
    <text evidence="11">Required for correct processing of both the 5' and 3' ends of 5S rRNA precursor. Cleaves both sides of a double-stranded region yielding mature 5S rRNA in one step.</text>
</comment>
<dbReference type="GO" id="GO:0005737">
    <property type="term" value="C:cytoplasm"/>
    <property type="evidence" value="ECO:0007669"/>
    <property type="project" value="UniProtKB-SubCell"/>
</dbReference>
<dbReference type="GO" id="GO:0019843">
    <property type="term" value="F:rRNA binding"/>
    <property type="evidence" value="ECO:0007669"/>
    <property type="project" value="UniProtKB-KW"/>
</dbReference>
<dbReference type="Pfam" id="PF01751">
    <property type="entry name" value="Toprim"/>
    <property type="match status" value="1"/>
</dbReference>
<evidence type="ECO:0000256" key="6">
    <source>
        <dbReference type="ARBA" id="ARBA00022730"/>
    </source>
</evidence>
<dbReference type="PROSITE" id="PS50880">
    <property type="entry name" value="TOPRIM"/>
    <property type="match status" value="1"/>
</dbReference>
<keyword evidence="3 11" id="KW-0698">rRNA processing</keyword>
<gene>
    <name evidence="11 13" type="primary">rnmV</name>
    <name evidence="13" type="ORF">MPAN_000210</name>
</gene>
<keyword evidence="10 11" id="KW-0694">RNA-binding</keyword>
<protein>
    <recommendedName>
        <fullName evidence="11 12">Ribonuclease M5</fullName>
        <ecNumber evidence="11 12">3.1.26.8</ecNumber>
    </recommendedName>
    <alternativeName>
        <fullName evidence="11">RNase M5</fullName>
    </alternativeName>
    <alternativeName>
        <fullName evidence="11">Ribosomal RNA terminal maturase M5</fullName>
    </alternativeName>
</protein>
<evidence type="ECO:0000256" key="5">
    <source>
        <dbReference type="ARBA" id="ARBA00022723"/>
    </source>
</evidence>
<dbReference type="InterPro" id="IPR034141">
    <property type="entry name" value="TOPRIM_RNase_M5-like"/>
</dbReference>
<sequence length="190" mass="22177">MRQKVFVVEGRNDFSRLKQLYPDIFILTTNGSAILDSTLDALVELDKTHDIILFLDPDYAGERIRKILSQKLTHVFHAFIEQDKAFSKNRKKIGVEHAKKEDIEFALKNIKMSYENTQSDIDMHFLYEEKLIGQKDSKNLRAYLSKELHLGHVNGKTLLDRLHQFNICKKQVVEVLKCNIKQKNDMDKIS</sequence>
<dbReference type="EMBL" id="AP024412">
    <property type="protein sequence ID" value="BCR35128.1"/>
    <property type="molecule type" value="Genomic_DNA"/>
</dbReference>
<dbReference type="KEGG" id="manr:MPAN_000210"/>
<dbReference type="Pfam" id="PF13331">
    <property type="entry name" value="DUF4093"/>
    <property type="match status" value="1"/>
</dbReference>
<evidence type="ECO:0000256" key="2">
    <source>
        <dbReference type="ARBA" id="ARBA00022517"/>
    </source>
</evidence>
<evidence type="ECO:0000256" key="8">
    <source>
        <dbReference type="ARBA" id="ARBA00022801"/>
    </source>
</evidence>
<proteinExistence type="inferred from homology"/>
<dbReference type="Gene3D" id="3.40.1360.10">
    <property type="match status" value="1"/>
</dbReference>
<accession>A0A7U9THU2</accession>
<dbReference type="RefSeq" id="WP_176239004.1">
    <property type="nucleotide sequence ID" value="NZ_AP024412.1"/>
</dbReference>
<evidence type="ECO:0000256" key="10">
    <source>
        <dbReference type="ARBA" id="ARBA00022884"/>
    </source>
</evidence>
<dbReference type="HAMAP" id="MF_01469">
    <property type="entry name" value="RNase_M5"/>
    <property type="match status" value="1"/>
</dbReference>
<dbReference type="Proteomes" id="UP000620133">
    <property type="component" value="Chromosome"/>
</dbReference>
<dbReference type="AlphaFoldDB" id="A0A7U9THU2"/>
<comment type="similarity">
    <text evidence="11">Belongs to the ribonuclease M5 family.</text>
</comment>
<evidence type="ECO:0000313" key="14">
    <source>
        <dbReference type="Proteomes" id="UP000620133"/>
    </source>
</evidence>